<dbReference type="OrthoDB" id="9814800at2"/>
<keyword evidence="1" id="KW-1133">Transmembrane helix</keyword>
<evidence type="ECO:0000313" key="3">
    <source>
        <dbReference type="EMBL" id="RKK01512.1"/>
    </source>
</evidence>
<keyword evidence="1" id="KW-0812">Transmembrane</keyword>
<gene>
    <name evidence="3" type="ORF">D6Z83_24570</name>
    <name evidence="4" type="ORF">EBE87_12775</name>
</gene>
<dbReference type="PANTHER" id="PTHR39425:SF1">
    <property type="entry name" value="CYTOCHROME C7-LIKE DOMAIN-CONTAINING PROTEIN"/>
    <property type="match status" value="1"/>
</dbReference>
<evidence type="ECO:0000259" key="2">
    <source>
        <dbReference type="Pfam" id="PF14522"/>
    </source>
</evidence>
<evidence type="ECO:0000313" key="4">
    <source>
        <dbReference type="EMBL" id="RMI24555.1"/>
    </source>
</evidence>
<dbReference type="Pfam" id="PF14522">
    <property type="entry name" value="Cytochrome_C7"/>
    <property type="match status" value="1"/>
</dbReference>
<dbReference type="InParanoid" id="A0A3A9J4X7"/>
<dbReference type="Proteomes" id="UP000274097">
    <property type="component" value="Unassembled WGS sequence"/>
</dbReference>
<dbReference type="CDD" id="cd08168">
    <property type="entry name" value="Cytochrom_C3"/>
    <property type="match status" value="1"/>
</dbReference>
<feature type="domain" description="Cytochrome c7-like" evidence="2">
    <location>
        <begin position="127"/>
        <end position="218"/>
    </location>
</feature>
<dbReference type="SUPFAM" id="SSF48695">
    <property type="entry name" value="Multiheme cytochromes"/>
    <property type="match status" value="1"/>
</dbReference>
<feature type="transmembrane region" description="Helical" evidence="1">
    <location>
        <begin position="12"/>
        <end position="34"/>
    </location>
</feature>
<proteinExistence type="predicted"/>
<dbReference type="InterPro" id="IPR029467">
    <property type="entry name" value="Cyt_c7-like"/>
</dbReference>
<dbReference type="Gene3D" id="3.90.10.10">
    <property type="entry name" value="Cytochrome C3"/>
    <property type="match status" value="2"/>
</dbReference>
<evidence type="ECO:0000313" key="5">
    <source>
        <dbReference type="Proteomes" id="UP000274097"/>
    </source>
</evidence>
<name>A0A3A9J4X7_9PROT</name>
<dbReference type="AlphaFoldDB" id="A0A3A9J4X7"/>
<dbReference type="Proteomes" id="UP000278036">
    <property type="component" value="Unassembled WGS sequence"/>
</dbReference>
<organism evidence="3 6">
    <name type="scientific">Teichococcus wenyumeiae</name>
    <dbReference type="NCBI Taxonomy" id="2478470"/>
    <lineage>
        <taxon>Bacteria</taxon>
        <taxon>Pseudomonadati</taxon>
        <taxon>Pseudomonadota</taxon>
        <taxon>Alphaproteobacteria</taxon>
        <taxon>Acetobacterales</taxon>
        <taxon>Roseomonadaceae</taxon>
        <taxon>Roseomonas</taxon>
    </lineage>
</organism>
<accession>A0A3A9J4X7</accession>
<protein>
    <submittedName>
        <fullName evidence="3">Cytochrome C</fullName>
    </submittedName>
</protein>
<evidence type="ECO:0000256" key="1">
    <source>
        <dbReference type="SAM" id="Phobius"/>
    </source>
</evidence>
<keyword evidence="1" id="KW-0472">Membrane</keyword>
<keyword evidence="5" id="KW-1185">Reference proteome</keyword>
<dbReference type="EMBL" id="RAQU01000258">
    <property type="protein sequence ID" value="RKK01512.1"/>
    <property type="molecule type" value="Genomic_DNA"/>
</dbReference>
<dbReference type="PANTHER" id="PTHR39425">
    <property type="entry name" value="LIPOPROTEIN CYTOCHROME C"/>
    <property type="match status" value="1"/>
</dbReference>
<sequence length="218" mass="24587">MAQHFSPSADTLFRAVLAGLALLLLAGLAVMLALPFTPHMTRRNDTVEQPVQFSHAHHVGELGLDCRMCHQSVVQSRFAGMPPTHTCMTCHSQIWTEAAMLAPVRQSLAEKEPLAWKRVHRLPDYVFFDHSVHVAKGVGCSTCHGPVQSMQQVYQAEPMTMGWCLSCHRDPAPHLRPREQVFDMDWTPPPDQRARGEALIRHSMIETEHLTDCSRCHR</sequence>
<comment type="caution">
    <text evidence="3">The sequence shown here is derived from an EMBL/GenBank/DDBJ whole genome shotgun (WGS) entry which is preliminary data.</text>
</comment>
<dbReference type="EMBL" id="RFLX01000008">
    <property type="protein sequence ID" value="RMI24555.1"/>
    <property type="molecule type" value="Genomic_DNA"/>
</dbReference>
<dbReference type="InterPro" id="IPR036280">
    <property type="entry name" value="Multihaem_cyt_sf"/>
</dbReference>
<reference evidence="3 6" key="1">
    <citation type="submission" date="2018-09" db="EMBL/GenBank/DDBJ databases">
        <title>Roseomonas sp. nov., isolated from feces of Tibetan antelopes in the Qinghai-Tibet plateau, China.</title>
        <authorList>
            <person name="Tian Z."/>
        </authorList>
    </citation>
    <scope>NUCLEOTIDE SEQUENCE [LARGE SCALE GENOMIC DNA]</scope>
    <source>
        <strain evidence="4 5">Z23</strain>
        <strain evidence="3 6">Z24</strain>
    </source>
</reference>
<evidence type="ECO:0000313" key="6">
    <source>
        <dbReference type="Proteomes" id="UP000278036"/>
    </source>
</evidence>
<dbReference type="RefSeq" id="WP_120640790.1">
    <property type="nucleotide sequence ID" value="NZ_RAQU01000258.1"/>
</dbReference>